<dbReference type="EMBL" id="AP018553">
    <property type="protein sequence ID" value="BBD73297.1"/>
    <property type="molecule type" value="Genomic_DNA"/>
</dbReference>
<dbReference type="EC" id="3.2.1.40" evidence="2"/>
<keyword evidence="10" id="KW-1185">Reference proteome</keyword>
<sequence length="858" mass="97666">MSVQAPVELRCEYVVNPVGVEGRPRLSWVVQCPERGVRQSAFRLIVSTSEEVSLKEVGDVWDSGEVNSELNEVRYDGPPLRSNSRYFWRIKWWDSRGRESPWSTVAYFHTGLLKEEDWKASWISGGKLLRREFDVLKPVRLAMVFVTGLGYYELKLNGEKVGDRVLDPAWTDYSKRVLYATYDVTSMLRRGKNVLGIMLGKGRYAKEYGYEDRRVAILQLEIEYTDGTRERVVTDSSWRSSDGPIVDDDLYNGEVYDARLEKPHWDSPGYDDRDWREVEVVKGPEGKLRSSTLPPIRRVRTIQPLKLLVPRPGVYVFDMGQNFSGWARLKVRGPRGTEVRLRFSELADERGNLDRRNLRKAMATDVYVLRGGGEEIYEPHFTYHGFRYVEVTGYPGVPTLDSVVGVVVHSDVEPTGSIATSNPLVNSIHRAVWWGQLSNLMGVPTDCPQRDERMGWTGDAQLSAEEASLNFWMVPFYEKWVEDILDAQAPDGMVPGVAPPHWRVPGDPAWGTAIVVVPWTLYLYYGDVTVLERAYDGMRKWVEFLFSKAESYVLRWGTWGDWCPPSHVHPVETPLEVTSTWILYRDSLVLSEVAGVLGRVEDQRKYGKLASMVKEAFNSAFLKGDHYSTGSQTCDVLPLYLDMVPEDKVEAVLNHLLRDVQVSHDNHLNTGILGTRYLLETLSKYGKSDVAYAIATQETYPSWGYMLREGATTVWERWEYLAGEGMNSHNHIMLGTVDAWFYRNLAGIRVLEPGFRKFRVRPDYVDLKFVEASVYTPRGRVEVSLKRGEGTEMRVVVPVGSEAEVNVPLTGISVKEGDVEIVRGGEVRTSTDGIKDIKVEDRYLKVEVASGTYQFQVY</sequence>
<protein>
    <recommendedName>
        <fullName evidence="2">alpha-L-rhamnosidase</fullName>
        <ecNumber evidence="2">3.2.1.40</ecNumber>
    </recommendedName>
</protein>
<evidence type="ECO:0000256" key="3">
    <source>
        <dbReference type="ARBA" id="ARBA00022801"/>
    </source>
</evidence>
<dbReference type="Gene3D" id="2.60.120.260">
    <property type="entry name" value="Galactose-binding domain-like"/>
    <property type="match status" value="2"/>
</dbReference>
<evidence type="ECO:0000259" key="6">
    <source>
        <dbReference type="Pfam" id="PF17389"/>
    </source>
</evidence>
<dbReference type="Pfam" id="PF25788">
    <property type="entry name" value="Ig_Rha78A_N"/>
    <property type="match status" value="1"/>
</dbReference>
<feature type="domain" description="Bacterial alpha-L-rhamnosidase N-terminal" evidence="5">
    <location>
        <begin position="138"/>
        <end position="299"/>
    </location>
</feature>
<name>A0A348B545_9CREN</name>
<dbReference type="SUPFAM" id="SSF48208">
    <property type="entry name" value="Six-hairpin glycosidases"/>
    <property type="match status" value="1"/>
</dbReference>
<organism evidence="8 10">
    <name type="scientific">Sulfodiicoccus acidiphilus</name>
    <dbReference type="NCBI Taxonomy" id="1670455"/>
    <lineage>
        <taxon>Archaea</taxon>
        <taxon>Thermoproteota</taxon>
        <taxon>Thermoprotei</taxon>
        <taxon>Sulfolobales</taxon>
        <taxon>Sulfolobaceae</taxon>
        <taxon>Sulfodiicoccus</taxon>
    </lineage>
</organism>
<dbReference type="GeneID" id="38667176"/>
<dbReference type="GO" id="GO:0030596">
    <property type="term" value="F:alpha-L-rhamnosidase activity"/>
    <property type="evidence" value="ECO:0007669"/>
    <property type="project" value="UniProtKB-EC"/>
</dbReference>
<feature type="domain" description="Alpha-L-rhamnosidase C-terminal" evidence="7">
    <location>
        <begin position="747"/>
        <end position="811"/>
    </location>
</feature>
<dbReference type="Gene3D" id="2.60.420.10">
    <property type="entry name" value="Maltose phosphorylase, domain 3"/>
    <property type="match status" value="1"/>
</dbReference>
<evidence type="ECO:0000256" key="2">
    <source>
        <dbReference type="ARBA" id="ARBA00012652"/>
    </source>
</evidence>
<dbReference type="InterPro" id="IPR013783">
    <property type="entry name" value="Ig-like_fold"/>
</dbReference>
<evidence type="ECO:0000259" key="4">
    <source>
        <dbReference type="Pfam" id="PF05592"/>
    </source>
</evidence>
<evidence type="ECO:0000313" key="8">
    <source>
        <dbReference type="EMBL" id="BBD73297.1"/>
    </source>
</evidence>
<accession>A0A348B545</accession>
<dbReference type="InterPro" id="IPR012341">
    <property type="entry name" value="6hp_glycosidase-like_sf"/>
</dbReference>
<proteinExistence type="predicted"/>
<dbReference type="InterPro" id="IPR016007">
    <property type="entry name" value="Alpha_rhamnosid"/>
</dbReference>
<dbReference type="InterPro" id="IPR035396">
    <property type="entry name" value="Bac_rhamnosid6H"/>
</dbReference>
<gene>
    <name evidence="9" type="ORF">GCM10007116_03920</name>
    <name evidence="8" type="ORF">HS1genome_1686</name>
</gene>
<dbReference type="InterPro" id="IPR035398">
    <property type="entry name" value="Bac_rhamnosid_C"/>
</dbReference>
<feature type="domain" description="Alpha-L-rhamnosidase six-hairpin glycosidase" evidence="6">
    <location>
        <begin position="415"/>
        <end position="745"/>
    </location>
</feature>
<dbReference type="Pfam" id="PF05592">
    <property type="entry name" value="Bac_rhamnosid"/>
    <property type="match status" value="1"/>
</dbReference>
<reference evidence="9" key="4">
    <citation type="submission" date="2020-09" db="EMBL/GenBank/DDBJ databases">
        <authorList>
            <person name="Sun Q."/>
            <person name="Ohkuma M."/>
        </authorList>
    </citation>
    <scope>NUCLEOTIDE SEQUENCE</scope>
    <source>
        <strain evidence="9">JCM 31740</strain>
    </source>
</reference>
<dbReference type="AlphaFoldDB" id="A0A348B545"/>
<dbReference type="Pfam" id="PF17390">
    <property type="entry name" value="Bac_rhamnosid_C"/>
    <property type="match status" value="1"/>
</dbReference>
<evidence type="ECO:0000313" key="9">
    <source>
        <dbReference type="EMBL" id="GGT89289.1"/>
    </source>
</evidence>
<reference evidence="8" key="3">
    <citation type="journal article" date="2019" name="BMC Res. Notes">
        <title>Complete genome sequence of the Sulfodiicoccus acidiphilus strain HS-1T, the first crenarchaeon that lacks polB3, isolated from an acidic hot spring in Ohwaku-dani, Hakone, Japan.</title>
        <authorList>
            <person name="Sakai H.D."/>
            <person name="Kurosawa N."/>
        </authorList>
    </citation>
    <scope>NUCLEOTIDE SEQUENCE</scope>
    <source>
        <strain evidence="8">HS-1</strain>
    </source>
</reference>
<evidence type="ECO:0000313" key="10">
    <source>
        <dbReference type="Proteomes" id="UP000276741"/>
    </source>
</evidence>
<dbReference type="EMBL" id="BMQS01000003">
    <property type="protein sequence ID" value="GGT89289.1"/>
    <property type="molecule type" value="Genomic_DNA"/>
</dbReference>
<dbReference type="InterPro" id="IPR008902">
    <property type="entry name" value="Rhamnosid_concanavalin"/>
</dbReference>
<dbReference type="Gene3D" id="1.50.10.10">
    <property type="match status" value="1"/>
</dbReference>
<feature type="domain" description="Alpha-L-rhamnosidase concanavalin-like" evidence="4">
    <location>
        <begin position="311"/>
        <end position="409"/>
    </location>
</feature>
<evidence type="ECO:0000256" key="1">
    <source>
        <dbReference type="ARBA" id="ARBA00001445"/>
    </source>
</evidence>
<dbReference type="OrthoDB" id="39566at2157"/>
<comment type="catalytic activity">
    <reaction evidence="1">
        <text>Hydrolysis of terminal non-reducing alpha-L-rhamnose residues in alpha-L-rhamnosides.</text>
        <dbReference type="EC" id="3.2.1.40"/>
    </reaction>
</comment>
<dbReference type="Pfam" id="PF17389">
    <property type="entry name" value="Bac_rhamnosid6H"/>
    <property type="match status" value="1"/>
</dbReference>
<evidence type="ECO:0000259" key="5">
    <source>
        <dbReference type="Pfam" id="PF08531"/>
    </source>
</evidence>
<dbReference type="PANTHER" id="PTHR33307">
    <property type="entry name" value="ALPHA-RHAMNOSIDASE (EUROFUNG)"/>
    <property type="match status" value="1"/>
</dbReference>
<dbReference type="Proteomes" id="UP000276741">
    <property type="component" value="Chromosome"/>
</dbReference>
<reference evidence="9" key="1">
    <citation type="journal article" date="2014" name="Int. J. Syst. Evol. Microbiol.">
        <title>Complete genome sequence of Corynebacterium casei LMG S-19264T (=DSM 44701T), isolated from a smear-ripened cheese.</title>
        <authorList>
            <consortium name="US DOE Joint Genome Institute (JGI-PGF)"/>
            <person name="Walter F."/>
            <person name="Albersmeier A."/>
            <person name="Kalinowski J."/>
            <person name="Ruckert C."/>
        </authorList>
    </citation>
    <scope>NUCLEOTIDE SEQUENCE</scope>
    <source>
        <strain evidence="9">JCM 31740</strain>
    </source>
</reference>
<dbReference type="Pfam" id="PF08531">
    <property type="entry name" value="Bac_rhamnosid_N"/>
    <property type="match status" value="1"/>
</dbReference>
<dbReference type="Gene3D" id="2.60.40.10">
    <property type="entry name" value="Immunoglobulins"/>
    <property type="match status" value="1"/>
</dbReference>
<dbReference type="GO" id="GO:0005975">
    <property type="term" value="P:carbohydrate metabolic process"/>
    <property type="evidence" value="ECO:0007669"/>
    <property type="project" value="InterPro"/>
</dbReference>
<dbReference type="PANTHER" id="PTHR33307:SF6">
    <property type="entry name" value="ALPHA-RHAMNOSIDASE (EUROFUNG)-RELATED"/>
    <property type="match status" value="1"/>
</dbReference>
<reference evidence="10" key="2">
    <citation type="submission" date="2018-04" db="EMBL/GenBank/DDBJ databases">
        <title>Complete genome sequence of Sulfodiicoccus acidiphilus strain HS-1.</title>
        <authorList>
            <person name="Sakai H.D."/>
            <person name="Kurosawa N."/>
        </authorList>
    </citation>
    <scope>NUCLEOTIDE SEQUENCE [LARGE SCALE GENOMIC DNA]</scope>
    <source>
        <strain evidence="10">HS-1</strain>
    </source>
</reference>
<dbReference type="InterPro" id="IPR013737">
    <property type="entry name" value="Bac_rhamnosid_N"/>
</dbReference>
<evidence type="ECO:0000259" key="7">
    <source>
        <dbReference type="Pfam" id="PF17390"/>
    </source>
</evidence>
<dbReference type="RefSeq" id="WP_126450426.1">
    <property type="nucleotide sequence ID" value="NZ_AP018553.1"/>
</dbReference>
<dbReference type="InterPro" id="IPR008928">
    <property type="entry name" value="6-hairpin_glycosidase_sf"/>
</dbReference>
<dbReference type="PIRSF" id="PIRSF010631">
    <property type="entry name" value="A-rhamnsds"/>
    <property type="match status" value="1"/>
</dbReference>
<keyword evidence="3" id="KW-0378">Hydrolase</keyword>
<dbReference type="KEGG" id="sacd:HS1genome_1686"/>
<dbReference type="Proteomes" id="UP000616143">
    <property type="component" value="Unassembled WGS sequence"/>
</dbReference>